<dbReference type="Pfam" id="PF07786">
    <property type="entry name" value="HGSNAT_cat"/>
    <property type="match status" value="1"/>
</dbReference>
<keyword evidence="1" id="KW-0472">Membrane</keyword>
<evidence type="ECO:0000259" key="3">
    <source>
        <dbReference type="Pfam" id="PF07786"/>
    </source>
</evidence>
<keyword evidence="1" id="KW-0812">Transmembrane</keyword>
<comment type="caution">
    <text evidence="4">The sequence shown here is derived from an EMBL/GenBank/DDBJ whole genome shotgun (WGS) entry which is preliminary data.</text>
</comment>
<gene>
    <name evidence="4" type="ORF">HHX25_12075</name>
</gene>
<feature type="transmembrane region" description="Helical" evidence="1">
    <location>
        <begin position="131"/>
        <end position="147"/>
    </location>
</feature>
<dbReference type="Pfam" id="PF04235">
    <property type="entry name" value="DUF418"/>
    <property type="match status" value="1"/>
</dbReference>
<evidence type="ECO:0000259" key="2">
    <source>
        <dbReference type="Pfam" id="PF04235"/>
    </source>
</evidence>
<feature type="transmembrane region" description="Helical" evidence="1">
    <location>
        <begin position="319"/>
        <end position="338"/>
    </location>
</feature>
<dbReference type="RefSeq" id="WP_169673659.1">
    <property type="nucleotide sequence ID" value="NZ_JABBHF010000006.1"/>
</dbReference>
<reference evidence="4 5" key="1">
    <citation type="submission" date="2020-04" db="EMBL/GenBank/DDBJ databases">
        <title>A Flavivirga sp. nov.</title>
        <authorList>
            <person name="Sun X."/>
        </authorList>
    </citation>
    <scope>NUCLEOTIDE SEQUENCE [LARGE SCALE GENOMIC DNA]</scope>
    <source>
        <strain evidence="4 5">Y03</strain>
    </source>
</reference>
<evidence type="ECO:0000313" key="4">
    <source>
        <dbReference type="EMBL" id="NMH88246.1"/>
    </source>
</evidence>
<feature type="transmembrane region" description="Helical" evidence="1">
    <location>
        <begin position="277"/>
        <end position="298"/>
    </location>
</feature>
<dbReference type="InterPro" id="IPR052529">
    <property type="entry name" value="Bact_Transport_Assoc"/>
</dbReference>
<dbReference type="PANTHER" id="PTHR30590">
    <property type="entry name" value="INNER MEMBRANE PROTEIN"/>
    <property type="match status" value="1"/>
</dbReference>
<keyword evidence="1" id="KW-1133">Transmembrane helix</keyword>
<feature type="domain" description="DUF418" evidence="2">
    <location>
        <begin position="280"/>
        <end position="382"/>
    </location>
</feature>
<evidence type="ECO:0000256" key="1">
    <source>
        <dbReference type="SAM" id="Phobius"/>
    </source>
</evidence>
<dbReference type="Proteomes" id="UP000746690">
    <property type="component" value="Unassembled WGS sequence"/>
</dbReference>
<feature type="transmembrane region" description="Helical" evidence="1">
    <location>
        <begin position="35"/>
        <end position="54"/>
    </location>
</feature>
<evidence type="ECO:0000313" key="5">
    <source>
        <dbReference type="Proteomes" id="UP000746690"/>
    </source>
</evidence>
<dbReference type="PANTHER" id="PTHR30590:SF3">
    <property type="entry name" value="HYPOTHETICAL MEMBRANE SPANNING PROTEIN"/>
    <property type="match status" value="1"/>
</dbReference>
<organism evidence="4 5">
    <name type="scientific">Flavivirga algicola</name>
    <dbReference type="NCBI Taxonomy" id="2729136"/>
    <lineage>
        <taxon>Bacteria</taxon>
        <taxon>Pseudomonadati</taxon>
        <taxon>Bacteroidota</taxon>
        <taxon>Flavobacteriia</taxon>
        <taxon>Flavobacteriales</taxon>
        <taxon>Flavobacteriaceae</taxon>
        <taxon>Flavivirga</taxon>
    </lineage>
</organism>
<feature type="transmembrane region" description="Helical" evidence="1">
    <location>
        <begin position="108"/>
        <end position="125"/>
    </location>
</feature>
<feature type="transmembrane region" description="Helical" evidence="1">
    <location>
        <begin position="344"/>
        <end position="366"/>
    </location>
</feature>
<protein>
    <submittedName>
        <fullName evidence="4">DUF1624 domain-containing protein</fullName>
    </submittedName>
</protein>
<keyword evidence="5" id="KW-1185">Reference proteome</keyword>
<dbReference type="InterPro" id="IPR012429">
    <property type="entry name" value="HGSNAT_cat"/>
</dbReference>
<sequence>MEVESGLPITPLLMNNSQIITQMTQHKQRIQGYDVARALAVFIMIIVHFNLVLANTNNTESILASLLNMIQGKGAALFVVIAGAGISLMIKNNLLFNDKIRLKEKQVLLFKRAAFLFVFGLMFTLVWPADILHSYGCYILIGAIAMTRQSVYLWIGILLLIFSYPFILEFVDYEKGWNWLNVEYTDLWSLNGFMRNFFINGFNPVVPWVAFILVGIWLGRQNMHSKYIRNTILGVSTTVFVLIQMVSKRLVEASQNFIHLTSGEALSLFGTEPMPPLPLFMISGISWAFMIITLCIWGTDKLKHTSICNFFVKTGQMAFTHYISHVVIGLIICIIIFGENNLTQWHAVILALIYCSICMVFSVLWGKKYKKGPMSMFIRYVTKT</sequence>
<feature type="transmembrane region" description="Helical" evidence="1">
    <location>
        <begin position="152"/>
        <end position="171"/>
    </location>
</feature>
<accession>A0ABX1RXE4</accession>
<dbReference type="InterPro" id="IPR007349">
    <property type="entry name" value="DUF418"/>
</dbReference>
<dbReference type="EMBL" id="JABBHF010000006">
    <property type="protein sequence ID" value="NMH88246.1"/>
    <property type="molecule type" value="Genomic_DNA"/>
</dbReference>
<name>A0ABX1RXE4_9FLAO</name>
<feature type="transmembrane region" description="Helical" evidence="1">
    <location>
        <begin position="230"/>
        <end position="247"/>
    </location>
</feature>
<feature type="domain" description="Heparan-alpha-glucosaminide N-acetyltransferase catalytic" evidence="3">
    <location>
        <begin position="29"/>
        <end position="225"/>
    </location>
</feature>
<proteinExistence type="predicted"/>
<feature type="transmembrane region" description="Helical" evidence="1">
    <location>
        <begin position="74"/>
        <end position="96"/>
    </location>
</feature>
<feature type="transmembrane region" description="Helical" evidence="1">
    <location>
        <begin position="197"/>
        <end position="218"/>
    </location>
</feature>